<dbReference type="SUPFAM" id="SSF81901">
    <property type="entry name" value="HCP-like"/>
    <property type="match status" value="1"/>
</dbReference>
<dbReference type="RefSeq" id="WP_229596449.1">
    <property type="nucleotide sequence ID" value="NZ_AP024485.1"/>
</dbReference>
<proteinExistence type="predicted"/>
<reference evidence="1" key="1">
    <citation type="journal article" date="2022" name="Arch. Microbiol.">
        <title>Pseudodesulfovibrio sediminis sp. nov., a mesophilic and neutrophilic sulfate-reducing bacterium isolated from sediment of a brackish lake.</title>
        <authorList>
            <person name="Takahashi A."/>
            <person name="Kojima H."/>
            <person name="Watanabe M."/>
            <person name="Fukui M."/>
        </authorList>
    </citation>
    <scope>NUCLEOTIDE SEQUENCE</scope>
    <source>
        <strain evidence="1">SF6</strain>
    </source>
</reference>
<gene>
    <name evidence="1" type="ORF">PSDVSF_17060</name>
</gene>
<evidence type="ECO:0000313" key="2">
    <source>
        <dbReference type="Proteomes" id="UP001053296"/>
    </source>
</evidence>
<dbReference type="InterPro" id="IPR011990">
    <property type="entry name" value="TPR-like_helical_dom_sf"/>
</dbReference>
<dbReference type="PANTHER" id="PTHR11102:SF160">
    <property type="entry name" value="ERAD-ASSOCIATED E3 UBIQUITIN-PROTEIN LIGASE COMPONENT HRD3"/>
    <property type="match status" value="1"/>
</dbReference>
<dbReference type="PANTHER" id="PTHR11102">
    <property type="entry name" value="SEL-1-LIKE PROTEIN"/>
    <property type="match status" value="1"/>
</dbReference>
<protein>
    <recommendedName>
        <fullName evidence="3">Sel1 repeat family protein</fullName>
    </recommendedName>
</protein>
<sequence length="218" mass="24175">MTPTHTRLLWCKLQFSIVILVLCVNVAFAGQYEDACRHMAAGEYAEAYRIYHSLSLDGDTNAQFNLGMMALGSLVGNIRKESAVFWLKLAADSGHYHAQYVLSRLYDRGVGTPVNKQAANEYRGLAAEGKDPTALYDLGMAYILGAGLPQDEVKGVGYIKESANLGSPYSILQLALFYKNGVYVTKDISKYRKLIKSIEMFDIEGVNDEIRAIEREGN</sequence>
<accession>A0ABN6ETU2</accession>
<dbReference type="Proteomes" id="UP001053296">
    <property type="component" value="Chromosome"/>
</dbReference>
<evidence type="ECO:0000313" key="1">
    <source>
        <dbReference type="EMBL" id="BCS88464.1"/>
    </source>
</evidence>
<dbReference type="SMART" id="SM00671">
    <property type="entry name" value="SEL1"/>
    <property type="match status" value="4"/>
</dbReference>
<keyword evidence="2" id="KW-1185">Reference proteome</keyword>
<organism evidence="1 2">
    <name type="scientific">Pseudodesulfovibrio sediminis</name>
    <dbReference type="NCBI Taxonomy" id="2810563"/>
    <lineage>
        <taxon>Bacteria</taxon>
        <taxon>Pseudomonadati</taxon>
        <taxon>Thermodesulfobacteriota</taxon>
        <taxon>Desulfovibrionia</taxon>
        <taxon>Desulfovibrionales</taxon>
        <taxon>Desulfovibrionaceae</taxon>
    </lineage>
</organism>
<name>A0ABN6ETU2_9BACT</name>
<dbReference type="InterPro" id="IPR050767">
    <property type="entry name" value="Sel1_AlgK"/>
</dbReference>
<dbReference type="Pfam" id="PF08238">
    <property type="entry name" value="Sel1"/>
    <property type="match status" value="4"/>
</dbReference>
<evidence type="ECO:0008006" key="3">
    <source>
        <dbReference type="Google" id="ProtNLM"/>
    </source>
</evidence>
<dbReference type="EMBL" id="AP024485">
    <property type="protein sequence ID" value="BCS88464.1"/>
    <property type="molecule type" value="Genomic_DNA"/>
</dbReference>
<dbReference type="InterPro" id="IPR006597">
    <property type="entry name" value="Sel1-like"/>
</dbReference>
<dbReference type="Gene3D" id="1.25.40.10">
    <property type="entry name" value="Tetratricopeptide repeat domain"/>
    <property type="match status" value="1"/>
</dbReference>